<dbReference type="PANTHER" id="PTHR13931:SF2">
    <property type="entry name" value="UBIQUITIN CONJUGATION FACTOR E4 B"/>
    <property type="match status" value="1"/>
</dbReference>
<dbReference type="Pfam" id="PF10408">
    <property type="entry name" value="Ufd2P_core"/>
    <property type="match status" value="1"/>
</dbReference>
<keyword evidence="5" id="KW-0539">Nucleus</keyword>
<dbReference type="GO" id="GO:0006511">
    <property type="term" value="P:ubiquitin-dependent protein catabolic process"/>
    <property type="evidence" value="ECO:0007669"/>
    <property type="project" value="InterPro"/>
</dbReference>
<dbReference type="PANTHER" id="PTHR13931">
    <property type="entry name" value="UBIQUITINATION FACTOR E4"/>
    <property type="match status" value="1"/>
</dbReference>
<evidence type="ECO:0000256" key="6">
    <source>
        <dbReference type="SAM" id="MobiDB-lite"/>
    </source>
</evidence>
<feature type="compositionally biased region" description="Polar residues" evidence="6">
    <location>
        <begin position="699"/>
        <end position="708"/>
    </location>
</feature>
<feature type="region of interest" description="Disordered" evidence="6">
    <location>
        <begin position="699"/>
        <end position="718"/>
    </location>
</feature>
<evidence type="ECO:0000313" key="8">
    <source>
        <dbReference type="EMBL" id="GAX86124.1"/>
    </source>
</evidence>
<sequence length="1501" mass="161972">MDASTNGNGDMDDDLQLQLALALSLAEVQPNDHSSGQAELDFASSRLRTQGLIAQNTQLAQDNSTSAGNAPFSFSESQRLQSITHTSLEPMTGASVNNQMSATVAPTAALTSLATALQQAMQAALAINSMPQQAAAAAGNIAPPPAAAAAAATVHPAAPSLPTATRITPSSLPRLNAMNSASTPQPEWIKPLLTWWVKPGQPSGGNGRDPQTQQVVPLPANEVEAGLKVLSSAFGEQVVVAGIPGMPQGLLQVRCTVSNGSLSVSLKDSDALVSAWLARGKFSSKMRSVHDAHASLMQLTVASTLPASGKDLAHLVSTSLAKMAFETLRDDEDDLYYEKGQATSQLINDLKLGHIRAPFLELMCMTCHSAPDVMTWTKLLRAVLGEPATLSQIGTSVSELEQQLRAMDTFTSPSILQQCLLASLAGEVQSCSSATGSGRSVMAKNLESSSVLGSLLGVSSLVNPLSVLRGPPSAATLQSRGKDAVLSLRGYPAVSPGDAEVVQKVLGSTVKRVQEAGHLLLERLIKGKDKGASSRELVVSWLAILLDLNLERTSLGEAGKFNHLSGAAMIAGSSDGFMVNLVGILLRFCRPFVVGYIEGGAAGKFGDLMEKHLDASHLHEHSYRLGGMPSGMTSLAGERGASSASLGASSNGCYLRQQLGPTPTFVADVFFLTQKAVWVGLMPVLHRYQVMSDLANNYHKQQQQNGQGSEDAPSPHRRGAMPPLLASLMWDLTRAQILEPSFSEDMVQFSILTLTWLHNLLRTGKVDAFKLVPEYMLSNCLSWLEFVIRGGQAVVVASKPVSLIMSSIVTLLEAPTLVRSPLLHDKMVKLLLTMLGPQLDVARRTAGSGLGRTVMMPGEAALVSAVLRTAAGNEALLPALMRTYVAADYVVGLDVDKDNFDKFSMRSCIDMILEELWKDEPCQRSIVSLAAGAASSSHEGTGNGNEASAAAFRKYTTCVLNSLMYLFKDSLQRLLDIHEIEKSRADATAWSALPSDERQKKDSFYQAQQHTTRGFMRMAVSTLHWLNILAENTTVVTAFLHPETVGRAAYACIHFLELLAGPNCQNLTVDRPEQYTFDRPALMESTLSLMLRLARWPAFVSTLVMEPDLDLMLLDKVHNILEENHQAMLAQSLQKTVSALEAAGAARRRQVAAATAATASSSVTGLNRTNMDDSDEPTKKLMRPNRGSDISDGASASEGEGVAELPTAQLACMALPELAGPQPGSAEMEIEYMQQLEGLLVGDYDSMQPRGYHRQFAEKAQEAAGESPQKVKRLNKEVKDLHSKTRLPCHASAAIFLRYDADRMDKMRVMMTGPEGTPYEGGCFTFDLYFPEGYPNVPPLMVLQTTGQGRVRFNPNLYADGKVCLSLLGTWHGGHESEKWNPMTSTVFQIVMSIQSQILVEDPYFNEPSHDGMRGTAEGRAHSALNNAELQLNNLRWAMIDVLRTPPPGFEAVVTAHFRTVRRRIMNTARRWLEQSAVAGEVMQRRMDTAVCELHCLLAAL</sequence>
<dbReference type="GO" id="GO:0000209">
    <property type="term" value="P:protein polyubiquitination"/>
    <property type="evidence" value="ECO:0007669"/>
    <property type="project" value="TreeGrafter"/>
</dbReference>
<dbReference type="InterPro" id="IPR016135">
    <property type="entry name" value="UBQ-conjugating_enzyme/RWD"/>
</dbReference>
<keyword evidence="4" id="KW-0833">Ubl conjugation pathway</keyword>
<dbReference type="GO" id="GO:0034450">
    <property type="term" value="F:ubiquitin-ubiquitin ligase activity"/>
    <property type="evidence" value="ECO:0007669"/>
    <property type="project" value="InterPro"/>
</dbReference>
<dbReference type="EMBL" id="BEGY01000231">
    <property type="protein sequence ID" value="GAX86124.1"/>
    <property type="molecule type" value="Genomic_DNA"/>
</dbReference>
<evidence type="ECO:0000256" key="2">
    <source>
        <dbReference type="ARBA" id="ARBA00004906"/>
    </source>
</evidence>
<accession>A0A250XSS7</accession>
<dbReference type="UniPathway" id="UPA00143"/>
<keyword evidence="9" id="KW-1185">Reference proteome</keyword>
<comment type="subcellular location">
    <subcellularLocation>
        <location evidence="1">Nucleus</location>
    </subcellularLocation>
</comment>
<dbReference type="SMART" id="SM00212">
    <property type="entry name" value="UBCc"/>
    <property type="match status" value="1"/>
</dbReference>
<proteinExistence type="predicted"/>
<keyword evidence="3" id="KW-0808">Transferase</keyword>
<dbReference type="PROSITE" id="PS50127">
    <property type="entry name" value="UBC_2"/>
    <property type="match status" value="1"/>
</dbReference>
<evidence type="ECO:0000259" key="7">
    <source>
        <dbReference type="PROSITE" id="PS50127"/>
    </source>
</evidence>
<dbReference type="Proteomes" id="UP000232323">
    <property type="component" value="Unassembled WGS sequence"/>
</dbReference>
<dbReference type="InterPro" id="IPR000608">
    <property type="entry name" value="UBC"/>
</dbReference>
<comment type="pathway">
    <text evidence="2">Protein modification; protein ubiquitination.</text>
</comment>
<evidence type="ECO:0000313" key="9">
    <source>
        <dbReference type="Proteomes" id="UP000232323"/>
    </source>
</evidence>
<organism evidence="8 9">
    <name type="scientific">Chlamydomonas eustigma</name>
    <dbReference type="NCBI Taxonomy" id="1157962"/>
    <lineage>
        <taxon>Eukaryota</taxon>
        <taxon>Viridiplantae</taxon>
        <taxon>Chlorophyta</taxon>
        <taxon>core chlorophytes</taxon>
        <taxon>Chlorophyceae</taxon>
        <taxon>CS clade</taxon>
        <taxon>Chlamydomonadales</taxon>
        <taxon>Chlamydomonadaceae</taxon>
        <taxon>Chlamydomonas</taxon>
    </lineage>
</organism>
<dbReference type="STRING" id="1157962.A0A250XSS7"/>
<dbReference type="GO" id="GO:0005737">
    <property type="term" value="C:cytoplasm"/>
    <property type="evidence" value="ECO:0007669"/>
    <property type="project" value="TreeGrafter"/>
</dbReference>
<dbReference type="GO" id="GO:0005634">
    <property type="term" value="C:nucleus"/>
    <property type="evidence" value="ECO:0007669"/>
    <property type="project" value="UniProtKB-SubCell"/>
</dbReference>
<dbReference type="OrthoDB" id="47801at2759"/>
<dbReference type="Pfam" id="PF00179">
    <property type="entry name" value="UQ_con"/>
    <property type="match status" value="1"/>
</dbReference>
<evidence type="ECO:0000256" key="4">
    <source>
        <dbReference type="ARBA" id="ARBA00022786"/>
    </source>
</evidence>
<evidence type="ECO:0000256" key="5">
    <source>
        <dbReference type="ARBA" id="ARBA00023242"/>
    </source>
</evidence>
<dbReference type="GO" id="GO:0036503">
    <property type="term" value="P:ERAD pathway"/>
    <property type="evidence" value="ECO:0007669"/>
    <property type="project" value="InterPro"/>
</dbReference>
<protein>
    <recommendedName>
        <fullName evidence="7">UBC core domain-containing protein</fullName>
    </recommendedName>
</protein>
<feature type="domain" description="UBC core" evidence="7">
    <location>
        <begin position="1269"/>
        <end position="1439"/>
    </location>
</feature>
<evidence type="ECO:0000256" key="1">
    <source>
        <dbReference type="ARBA" id="ARBA00004123"/>
    </source>
</evidence>
<dbReference type="PROSITE" id="PS50330">
    <property type="entry name" value="UIM"/>
    <property type="match status" value="1"/>
</dbReference>
<feature type="region of interest" description="Disordered" evidence="6">
    <location>
        <begin position="1157"/>
        <end position="1201"/>
    </location>
</feature>
<dbReference type="SUPFAM" id="SSF54495">
    <property type="entry name" value="UBC-like"/>
    <property type="match status" value="1"/>
</dbReference>
<dbReference type="InterPro" id="IPR045132">
    <property type="entry name" value="UBE4"/>
</dbReference>
<name>A0A250XSS7_9CHLO</name>
<dbReference type="Gene3D" id="3.10.110.10">
    <property type="entry name" value="Ubiquitin Conjugating Enzyme"/>
    <property type="match status" value="1"/>
</dbReference>
<comment type="caution">
    <text evidence="8">The sequence shown here is derived from an EMBL/GenBank/DDBJ whole genome shotgun (WGS) entry which is preliminary data.</text>
</comment>
<gene>
    <name evidence="8" type="ORF">CEUSTIGMA_g13537.t1</name>
</gene>
<dbReference type="InterPro" id="IPR019474">
    <property type="entry name" value="Ub_conjug_fac_E4_core"/>
</dbReference>
<dbReference type="InterPro" id="IPR003903">
    <property type="entry name" value="UIM_dom"/>
</dbReference>
<reference evidence="8 9" key="1">
    <citation type="submission" date="2017-08" db="EMBL/GenBank/DDBJ databases">
        <title>Acidophilic green algal genome provides insights into adaptation to an acidic environment.</title>
        <authorList>
            <person name="Hirooka S."/>
            <person name="Hirose Y."/>
            <person name="Kanesaki Y."/>
            <person name="Higuchi S."/>
            <person name="Fujiwara T."/>
            <person name="Onuma R."/>
            <person name="Era A."/>
            <person name="Ohbayashi R."/>
            <person name="Uzuka A."/>
            <person name="Nozaki H."/>
            <person name="Yoshikawa H."/>
            <person name="Miyagishima S.Y."/>
        </authorList>
    </citation>
    <scope>NUCLEOTIDE SEQUENCE [LARGE SCALE GENOMIC DNA]</scope>
    <source>
        <strain evidence="8 9">NIES-2499</strain>
    </source>
</reference>
<dbReference type="CDD" id="cd23810">
    <property type="entry name" value="UBCc_BIRC6"/>
    <property type="match status" value="1"/>
</dbReference>
<dbReference type="GO" id="GO:0000151">
    <property type="term" value="C:ubiquitin ligase complex"/>
    <property type="evidence" value="ECO:0007669"/>
    <property type="project" value="InterPro"/>
</dbReference>
<evidence type="ECO:0000256" key="3">
    <source>
        <dbReference type="ARBA" id="ARBA00022679"/>
    </source>
</evidence>